<dbReference type="InterPro" id="IPR014710">
    <property type="entry name" value="RmlC-like_jellyroll"/>
</dbReference>
<evidence type="ECO:0000313" key="2">
    <source>
        <dbReference type="Proteomes" id="UP001592531"/>
    </source>
</evidence>
<dbReference type="Gene3D" id="2.60.120.10">
    <property type="entry name" value="Jelly Rolls"/>
    <property type="match status" value="1"/>
</dbReference>
<proteinExistence type="predicted"/>
<protein>
    <recommendedName>
        <fullName evidence="3">Cupin 2 conserved barrel domain-containing protein</fullName>
    </recommendedName>
</protein>
<organism evidence="1 2">
    <name type="scientific">Streptacidiphilus cavernicola</name>
    <dbReference type="NCBI Taxonomy" id="3342716"/>
    <lineage>
        <taxon>Bacteria</taxon>
        <taxon>Bacillati</taxon>
        <taxon>Actinomycetota</taxon>
        <taxon>Actinomycetes</taxon>
        <taxon>Kitasatosporales</taxon>
        <taxon>Streptomycetaceae</taxon>
        <taxon>Streptacidiphilus</taxon>
    </lineage>
</organism>
<evidence type="ECO:0000313" key="1">
    <source>
        <dbReference type="EMBL" id="MFC1419020.1"/>
    </source>
</evidence>
<dbReference type="SUPFAM" id="SSF51182">
    <property type="entry name" value="RmlC-like cupins"/>
    <property type="match status" value="1"/>
</dbReference>
<reference evidence="1 2" key="1">
    <citation type="submission" date="2024-09" db="EMBL/GenBank/DDBJ databases">
        <authorList>
            <person name="Lee S.D."/>
        </authorList>
    </citation>
    <scope>NUCLEOTIDE SEQUENCE [LARGE SCALE GENOMIC DNA]</scope>
    <source>
        <strain evidence="1 2">N8-3</strain>
    </source>
</reference>
<dbReference type="Proteomes" id="UP001592531">
    <property type="component" value="Unassembled WGS sequence"/>
</dbReference>
<dbReference type="InterPro" id="IPR011051">
    <property type="entry name" value="RmlC_Cupin_sf"/>
</dbReference>
<name>A0ABV6VZ57_9ACTN</name>
<sequence>MSSVPAAPRILVGLDDRAADGTAADRSGALWRLDQPGRQLDANLVRLRPDAVVGEHVEHDLDVLLVVVEGDGYLDGSPSGRESLTPGALAWLPRSARRNLTAGPRGLAYLTVHRRRPALGIKGPGFTGALGGDGALGTGGAGGEGGEAPCMLDRVCTACGRVSAETAALYCSRCGEALPARDS</sequence>
<accession>A0ABV6VZ57</accession>
<dbReference type="EMBL" id="JBHFAB010000015">
    <property type="protein sequence ID" value="MFC1419020.1"/>
    <property type="molecule type" value="Genomic_DNA"/>
</dbReference>
<keyword evidence="2" id="KW-1185">Reference proteome</keyword>
<gene>
    <name evidence="1" type="ORF">ACEZDE_20640</name>
</gene>
<comment type="caution">
    <text evidence="1">The sequence shown here is derived from an EMBL/GenBank/DDBJ whole genome shotgun (WGS) entry which is preliminary data.</text>
</comment>
<evidence type="ECO:0008006" key="3">
    <source>
        <dbReference type="Google" id="ProtNLM"/>
    </source>
</evidence>
<dbReference type="RefSeq" id="WP_380537904.1">
    <property type="nucleotide sequence ID" value="NZ_JBHFAB010000015.1"/>
</dbReference>